<dbReference type="CDD" id="cd12956">
    <property type="entry name" value="CBM_SusE-F_like"/>
    <property type="match status" value="1"/>
</dbReference>
<keyword evidence="1" id="KW-0732">Signal</keyword>
<proteinExistence type="predicted"/>
<reference evidence="4" key="1">
    <citation type="journal article" date="2019" name="Int. J. Syst. Evol. Microbiol.">
        <title>The Global Catalogue of Microorganisms (GCM) 10K type strain sequencing project: providing services to taxonomists for standard genome sequencing and annotation.</title>
        <authorList>
            <consortium name="The Broad Institute Genomics Platform"/>
            <consortium name="The Broad Institute Genome Sequencing Center for Infectious Disease"/>
            <person name="Wu L."/>
            <person name="Ma J."/>
        </authorList>
    </citation>
    <scope>NUCLEOTIDE SEQUENCE [LARGE SCALE GENOMIC DNA]</scope>
    <source>
        <strain evidence="4">JCM 17927</strain>
    </source>
</reference>
<feature type="domain" description="SusE outer membrane protein" evidence="2">
    <location>
        <begin position="23"/>
        <end position="129"/>
    </location>
</feature>
<gene>
    <name evidence="3" type="ORF">GCM10023189_47950</name>
</gene>
<dbReference type="RefSeq" id="WP_345247839.1">
    <property type="nucleotide sequence ID" value="NZ_BAABHD010000081.1"/>
</dbReference>
<sequence length="347" mass="37183">MKTWYTKLFGLIAVLLAFTACEKDEERLVLRPGTGTMTVTPSAQSVTLSSSNAANEALRFSWPAADYGFNAAVNYVLQFARAGSNFTEPAEVTVGNALQKAFTVSELNALLLRLGLVPGTPAQVQVRVKSDVNPSVTPVYSGTTTITATPYLSLIQYPSLYVPGSYQNWAPATAAKIASVRDNKVYEGYVNFTEATTEFKLTDAPNWDSGIFGAAAGAAAGLASPGDNLKVTGPGYYLLKADLNANTWSATRTTWGLIGSGTSTGWDSDLDMTYDAATGTWRITTDLKEGEIKFRANDAWTINLGDTKADGLLEYEGENIKITSAGRYLVTLNLGNAGNYSYTLTKQ</sequence>
<organism evidence="3 4">
    <name type="scientific">Nibrella saemangeumensis</name>
    <dbReference type="NCBI Taxonomy" id="1084526"/>
    <lineage>
        <taxon>Bacteria</taxon>
        <taxon>Pseudomonadati</taxon>
        <taxon>Bacteroidota</taxon>
        <taxon>Cytophagia</taxon>
        <taxon>Cytophagales</taxon>
        <taxon>Spirosomataceae</taxon>
        <taxon>Nibrella</taxon>
    </lineage>
</organism>
<comment type="caution">
    <text evidence="3">The sequence shown here is derived from an EMBL/GenBank/DDBJ whole genome shotgun (WGS) entry which is preliminary data.</text>
</comment>
<accession>A0ABP8NJ65</accession>
<feature type="signal peptide" evidence="1">
    <location>
        <begin position="1"/>
        <end position="22"/>
    </location>
</feature>
<evidence type="ECO:0000259" key="2">
    <source>
        <dbReference type="Pfam" id="PF14292"/>
    </source>
</evidence>
<evidence type="ECO:0000256" key="1">
    <source>
        <dbReference type="SAM" id="SignalP"/>
    </source>
</evidence>
<protein>
    <recommendedName>
        <fullName evidence="2">SusE outer membrane protein domain-containing protein</fullName>
    </recommendedName>
</protein>
<keyword evidence="4" id="KW-1185">Reference proteome</keyword>
<name>A0ABP8NJ65_9BACT</name>
<feature type="chain" id="PRO_5045746059" description="SusE outer membrane protein domain-containing protein" evidence="1">
    <location>
        <begin position="23"/>
        <end position="347"/>
    </location>
</feature>
<dbReference type="PROSITE" id="PS51257">
    <property type="entry name" value="PROKAR_LIPOPROTEIN"/>
    <property type="match status" value="1"/>
</dbReference>
<dbReference type="Proteomes" id="UP001501175">
    <property type="component" value="Unassembled WGS sequence"/>
</dbReference>
<evidence type="ECO:0000313" key="3">
    <source>
        <dbReference type="EMBL" id="GAA4466237.1"/>
    </source>
</evidence>
<dbReference type="Gene3D" id="2.60.40.3620">
    <property type="match status" value="2"/>
</dbReference>
<evidence type="ECO:0000313" key="4">
    <source>
        <dbReference type="Proteomes" id="UP001501175"/>
    </source>
</evidence>
<dbReference type="EMBL" id="BAABHD010000081">
    <property type="protein sequence ID" value="GAA4466237.1"/>
    <property type="molecule type" value="Genomic_DNA"/>
</dbReference>
<dbReference type="CDD" id="cd12967">
    <property type="entry name" value="CBM_SusE-F_like_u1"/>
    <property type="match status" value="1"/>
</dbReference>
<dbReference type="InterPro" id="IPR025970">
    <property type="entry name" value="SusE"/>
</dbReference>
<dbReference type="Pfam" id="PF14292">
    <property type="entry name" value="SusE"/>
    <property type="match status" value="1"/>
</dbReference>